<dbReference type="InterPro" id="IPR040256">
    <property type="entry name" value="At4g02000-like"/>
</dbReference>
<dbReference type="InterPro" id="IPR036691">
    <property type="entry name" value="Endo/exonu/phosph_ase_sf"/>
</dbReference>
<evidence type="ECO:0008006" key="4">
    <source>
        <dbReference type="Google" id="ProtNLM"/>
    </source>
</evidence>
<feature type="region of interest" description="Disordered" evidence="1">
    <location>
        <begin position="126"/>
        <end position="145"/>
    </location>
</feature>
<evidence type="ECO:0000313" key="2">
    <source>
        <dbReference type="EMBL" id="GAA0152756.1"/>
    </source>
</evidence>
<dbReference type="SUPFAM" id="SSF56219">
    <property type="entry name" value="DNase I-like"/>
    <property type="match status" value="1"/>
</dbReference>
<organism evidence="2 3">
    <name type="scientific">Lithospermum erythrorhizon</name>
    <name type="common">Purple gromwell</name>
    <name type="synonym">Lithospermum officinale var. erythrorhizon</name>
    <dbReference type="NCBI Taxonomy" id="34254"/>
    <lineage>
        <taxon>Eukaryota</taxon>
        <taxon>Viridiplantae</taxon>
        <taxon>Streptophyta</taxon>
        <taxon>Embryophyta</taxon>
        <taxon>Tracheophyta</taxon>
        <taxon>Spermatophyta</taxon>
        <taxon>Magnoliopsida</taxon>
        <taxon>eudicotyledons</taxon>
        <taxon>Gunneridae</taxon>
        <taxon>Pentapetalae</taxon>
        <taxon>asterids</taxon>
        <taxon>lamiids</taxon>
        <taxon>Boraginales</taxon>
        <taxon>Boraginaceae</taxon>
        <taxon>Boraginoideae</taxon>
        <taxon>Lithospermeae</taxon>
        <taxon>Lithospermum</taxon>
    </lineage>
</organism>
<protein>
    <recommendedName>
        <fullName evidence="4">DUF4283 domain-containing protein</fullName>
    </recommendedName>
</protein>
<sequence>MDKKCIERLPIWIRLPGLAFEHWDMELLSKIASTVGKPFSPDTSTVAMDWLSYARICVEITTESPLPKVVKMKDENDVVILQEIVYEWVLFQCEKCHLLGHKDEICVAKMVYKPVEEVSASGASELVEEEQNWRGRPKSPGIQKGDQDLECDAIVNTINTSVMFPEISVESLKFMLSVVYATNLRSTRQVLWKKLLDCGQLVGGKPWLLMGDFNVVLDHDEAQGEGRLQLSDVKGLSDHSLLKVHINEEVIQYGCSFKYHSFWRSHPSYDDILAKCWDVNVDGTDLYAMKHKTNLVKKELLKLNKEHFGNISKRVEDKAKEFYGIQKSILQGQGSEENYKEENKLREELSMF</sequence>
<evidence type="ECO:0000256" key="1">
    <source>
        <dbReference type="SAM" id="MobiDB-lite"/>
    </source>
</evidence>
<evidence type="ECO:0000313" key="3">
    <source>
        <dbReference type="Proteomes" id="UP001454036"/>
    </source>
</evidence>
<name>A0AAV3PNZ5_LITER</name>
<dbReference type="Proteomes" id="UP001454036">
    <property type="component" value="Unassembled WGS sequence"/>
</dbReference>
<proteinExistence type="predicted"/>
<dbReference type="Gene3D" id="3.60.10.10">
    <property type="entry name" value="Endonuclease/exonuclease/phosphatase"/>
    <property type="match status" value="1"/>
</dbReference>
<dbReference type="PANTHER" id="PTHR31286">
    <property type="entry name" value="GLYCINE-RICH CELL WALL STRUCTURAL PROTEIN 1.8-LIKE"/>
    <property type="match status" value="1"/>
</dbReference>
<gene>
    <name evidence="2" type="ORF">LIER_37553</name>
</gene>
<dbReference type="EMBL" id="BAABME010018140">
    <property type="protein sequence ID" value="GAA0152756.1"/>
    <property type="molecule type" value="Genomic_DNA"/>
</dbReference>
<accession>A0AAV3PNZ5</accession>
<comment type="caution">
    <text evidence="2">The sequence shown here is derived from an EMBL/GenBank/DDBJ whole genome shotgun (WGS) entry which is preliminary data.</text>
</comment>
<dbReference type="AlphaFoldDB" id="A0AAV3PNZ5"/>
<reference evidence="2 3" key="1">
    <citation type="submission" date="2024-01" db="EMBL/GenBank/DDBJ databases">
        <title>The complete chloroplast genome sequence of Lithospermum erythrorhizon: insights into the phylogenetic relationship among Boraginaceae species and the maternal lineages of purple gromwells.</title>
        <authorList>
            <person name="Okada T."/>
            <person name="Watanabe K."/>
        </authorList>
    </citation>
    <scope>NUCLEOTIDE SEQUENCE [LARGE SCALE GENOMIC DNA]</scope>
</reference>
<dbReference type="PANTHER" id="PTHR31286:SF180">
    <property type="entry name" value="OS10G0362600 PROTEIN"/>
    <property type="match status" value="1"/>
</dbReference>
<keyword evidence="3" id="KW-1185">Reference proteome</keyword>